<dbReference type="InterPro" id="IPR044730">
    <property type="entry name" value="RNase_H-like_dom_plant"/>
</dbReference>
<dbReference type="InterPro" id="IPR036397">
    <property type="entry name" value="RNaseH_sf"/>
</dbReference>
<evidence type="ECO:0000313" key="3">
    <source>
        <dbReference type="Proteomes" id="UP001341840"/>
    </source>
</evidence>
<evidence type="ECO:0000313" key="2">
    <source>
        <dbReference type="EMBL" id="MED6119804.1"/>
    </source>
</evidence>
<dbReference type="Pfam" id="PF13456">
    <property type="entry name" value="RVT_3"/>
    <property type="match status" value="1"/>
</dbReference>
<name>A0ABU6R775_9FABA</name>
<dbReference type="Gene3D" id="3.30.420.10">
    <property type="entry name" value="Ribonuclease H-like superfamily/Ribonuclease H"/>
    <property type="match status" value="1"/>
</dbReference>
<keyword evidence="3" id="KW-1185">Reference proteome</keyword>
<dbReference type="CDD" id="cd06222">
    <property type="entry name" value="RNase_H_like"/>
    <property type="match status" value="1"/>
</dbReference>
<feature type="domain" description="RNase H type-1" evidence="1">
    <location>
        <begin position="69"/>
        <end position="165"/>
    </location>
</feature>
<dbReference type="EMBL" id="JASCZI010030249">
    <property type="protein sequence ID" value="MED6119804.1"/>
    <property type="molecule type" value="Genomic_DNA"/>
</dbReference>
<reference evidence="2 3" key="1">
    <citation type="journal article" date="2023" name="Plants (Basel)">
        <title>Bridging the Gap: Combining Genomics and Transcriptomics Approaches to Understand Stylosanthes scabra, an Orphan Legume from the Brazilian Caatinga.</title>
        <authorList>
            <person name="Ferreira-Neto J.R.C."/>
            <person name="da Silva M.D."/>
            <person name="Binneck E."/>
            <person name="de Melo N.F."/>
            <person name="da Silva R.H."/>
            <person name="de Melo A.L.T.M."/>
            <person name="Pandolfi V."/>
            <person name="Bustamante F.O."/>
            <person name="Brasileiro-Vidal A.C."/>
            <person name="Benko-Iseppon A.M."/>
        </authorList>
    </citation>
    <scope>NUCLEOTIDE SEQUENCE [LARGE SCALE GENOMIC DNA]</scope>
    <source>
        <tissue evidence="2">Leaves</tissue>
    </source>
</reference>
<sequence length="174" mass="19820">MEDSAPMRTHKKLRCVRIGWMGRNRVKSVTAIRMPLLARTPRHACTAGEFTPVTRIYSNQSWDQYLTVGRGALAIVCRGDLGNLINMETSSILANSVLVAEDLLVREALLLAKRSGFNRVVIDNDSKILTQAIKSKTITVEAYSILQDIWRLQSQILECGFSWIQWKEINWLMR</sequence>
<dbReference type="InterPro" id="IPR002156">
    <property type="entry name" value="RNaseH_domain"/>
</dbReference>
<gene>
    <name evidence="2" type="ORF">PIB30_015100</name>
</gene>
<organism evidence="2 3">
    <name type="scientific">Stylosanthes scabra</name>
    <dbReference type="NCBI Taxonomy" id="79078"/>
    <lineage>
        <taxon>Eukaryota</taxon>
        <taxon>Viridiplantae</taxon>
        <taxon>Streptophyta</taxon>
        <taxon>Embryophyta</taxon>
        <taxon>Tracheophyta</taxon>
        <taxon>Spermatophyta</taxon>
        <taxon>Magnoliopsida</taxon>
        <taxon>eudicotyledons</taxon>
        <taxon>Gunneridae</taxon>
        <taxon>Pentapetalae</taxon>
        <taxon>rosids</taxon>
        <taxon>fabids</taxon>
        <taxon>Fabales</taxon>
        <taxon>Fabaceae</taxon>
        <taxon>Papilionoideae</taxon>
        <taxon>50 kb inversion clade</taxon>
        <taxon>dalbergioids sensu lato</taxon>
        <taxon>Dalbergieae</taxon>
        <taxon>Pterocarpus clade</taxon>
        <taxon>Stylosanthes</taxon>
    </lineage>
</organism>
<dbReference type="Proteomes" id="UP001341840">
    <property type="component" value="Unassembled WGS sequence"/>
</dbReference>
<comment type="caution">
    <text evidence="2">The sequence shown here is derived from an EMBL/GenBank/DDBJ whole genome shotgun (WGS) entry which is preliminary data.</text>
</comment>
<protein>
    <recommendedName>
        <fullName evidence="1">RNase H type-1 domain-containing protein</fullName>
    </recommendedName>
</protein>
<accession>A0ABU6R775</accession>
<evidence type="ECO:0000259" key="1">
    <source>
        <dbReference type="Pfam" id="PF13456"/>
    </source>
</evidence>
<proteinExistence type="predicted"/>